<sequence>MPEIPAMEPVDIAPLPAIIPPVVEYRGWRSRMSESNCAMTIWILAESLLEWETYSFLWRHSASVDTNFLRFFFEKAVEGFDYAKGRFNELHLFEDLYYVALAKIIELHSDLRLRFSNGFLHSTTILYTKSTRHETEATTAHDMQQHLEFAWHELTSIDMLAALHQSIQTEHIVRLKAAHNLHVFRAHKRYSTATPTRAALARVRDTLRAHFDPREIRPATPGLADVGRLGAAGLMALVWSRSSFGLQSWVTHARWEEKEEQQLRKQQRLEHLDRISTATTAVLAHSAEHSPSPSSSSGSCSYSPATASTSSPSASSPSGYSTAPTTPDRDWAATAAANDIQASTNTALILTPTPTPTRTAPPPPKRRLRLRHSRTTLHRQRALLKLTGVLAPNSTLKRSATAPSFSAYTSTTSLTLTSPTVPTTPIKPTTPTTPSPIPHKLNNHDNNRNTNTPNLPPCHCAPACTCSYWCAKEPYQPCACRFPAAHIARTRCVSVAGSAYTATSEGVSEPESEPLMAGVGWGWWG</sequence>
<evidence type="ECO:0000313" key="2">
    <source>
        <dbReference type="EMBL" id="KAF2141661.1"/>
    </source>
</evidence>
<dbReference type="RefSeq" id="XP_033397373.1">
    <property type="nucleotide sequence ID" value="XM_033546218.1"/>
</dbReference>
<accession>A0A6A6BGK5</accession>
<proteinExistence type="predicted"/>
<feature type="region of interest" description="Disordered" evidence="1">
    <location>
        <begin position="416"/>
        <end position="445"/>
    </location>
</feature>
<reference evidence="2" key="1">
    <citation type="journal article" date="2020" name="Stud. Mycol.">
        <title>101 Dothideomycetes genomes: a test case for predicting lifestyles and emergence of pathogens.</title>
        <authorList>
            <person name="Haridas S."/>
            <person name="Albert R."/>
            <person name="Binder M."/>
            <person name="Bloem J."/>
            <person name="Labutti K."/>
            <person name="Salamov A."/>
            <person name="Andreopoulos B."/>
            <person name="Baker S."/>
            <person name="Barry K."/>
            <person name="Bills G."/>
            <person name="Bluhm B."/>
            <person name="Cannon C."/>
            <person name="Castanera R."/>
            <person name="Culley D."/>
            <person name="Daum C."/>
            <person name="Ezra D."/>
            <person name="Gonzalez J."/>
            <person name="Henrissat B."/>
            <person name="Kuo A."/>
            <person name="Liang C."/>
            <person name="Lipzen A."/>
            <person name="Lutzoni F."/>
            <person name="Magnuson J."/>
            <person name="Mondo S."/>
            <person name="Nolan M."/>
            <person name="Ohm R."/>
            <person name="Pangilinan J."/>
            <person name="Park H.-J."/>
            <person name="Ramirez L."/>
            <person name="Alfaro M."/>
            <person name="Sun H."/>
            <person name="Tritt A."/>
            <person name="Yoshinaga Y."/>
            <person name="Zwiers L.-H."/>
            <person name="Turgeon B."/>
            <person name="Goodwin S."/>
            <person name="Spatafora J."/>
            <person name="Crous P."/>
            <person name="Grigoriev I."/>
        </authorList>
    </citation>
    <scope>NUCLEOTIDE SEQUENCE</scope>
    <source>
        <strain evidence="2">CBS 121167</strain>
    </source>
</reference>
<name>A0A6A6BGK5_9PEZI</name>
<dbReference type="AlphaFoldDB" id="A0A6A6BGK5"/>
<dbReference type="Proteomes" id="UP000799438">
    <property type="component" value="Unassembled WGS sequence"/>
</dbReference>
<feature type="region of interest" description="Disordered" evidence="1">
    <location>
        <begin position="284"/>
        <end position="328"/>
    </location>
</feature>
<evidence type="ECO:0000313" key="3">
    <source>
        <dbReference type="Proteomes" id="UP000799438"/>
    </source>
</evidence>
<gene>
    <name evidence="2" type="ORF">K452DRAFT_358773</name>
</gene>
<organism evidence="2 3">
    <name type="scientific">Aplosporella prunicola CBS 121167</name>
    <dbReference type="NCBI Taxonomy" id="1176127"/>
    <lineage>
        <taxon>Eukaryota</taxon>
        <taxon>Fungi</taxon>
        <taxon>Dikarya</taxon>
        <taxon>Ascomycota</taxon>
        <taxon>Pezizomycotina</taxon>
        <taxon>Dothideomycetes</taxon>
        <taxon>Dothideomycetes incertae sedis</taxon>
        <taxon>Botryosphaeriales</taxon>
        <taxon>Aplosporellaceae</taxon>
        <taxon>Aplosporella</taxon>
    </lineage>
</organism>
<feature type="compositionally biased region" description="Low complexity" evidence="1">
    <location>
        <begin position="416"/>
        <end position="430"/>
    </location>
</feature>
<dbReference type="GeneID" id="54303724"/>
<protein>
    <submittedName>
        <fullName evidence="2">Uncharacterized protein</fullName>
    </submittedName>
</protein>
<feature type="compositionally biased region" description="Pro residues" evidence="1">
    <location>
        <begin position="353"/>
        <end position="363"/>
    </location>
</feature>
<dbReference type="EMBL" id="ML995486">
    <property type="protein sequence ID" value="KAF2141661.1"/>
    <property type="molecule type" value="Genomic_DNA"/>
</dbReference>
<keyword evidence="3" id="KW-1185">Reference proteome</keyword>
<evidence type="ECO:0000256" key="1">
    <source>
        <dbReference type="SAM" id="MobiDB-lite"/>
    </source>
</evidence>
<feature type="compositionally biased region" description="Basic residues" evidence="1">
    <location>
        <begin position="364"/>
        <end position="374"/>
    </location>
</feature>
<feature type="compositionally biased region" description="Low complexity" evidence="1">
    <location>
        <begin position="289"/>
        <end position="326"/>
    </location>
</feature>
<feature type="region of interest" description="Disordered" evidence="1">
    <location>
        <begin position="342"/>
        <end position="374"/>
    </location>
</feature>